<keyword evidence="5" id="KW-1185">Reference proteome</keyword>
<evidence type="ECO:0000313" key="5">
    <source>
        <dbReference type="Proteomes" id="UP000290289"/>
    </source>
</evidence>
<comment type="caution">
    <text evidence="4">The sequence shown here is derived from an EMBL/GenBank/DDBJ whole genome shotgun (WGS) entry which is preliminary data.</text>
</comment>
<dbReference type="InterPro" id="IPR021109">
    <property type="entry name" value="Peptidase_aspartic_dom_sf"/>
</dbReference>
<evidence type="ECO:0000259" key="2">
    <source>
        <dbReference type="Pfam" id="PF14541"/>
    </source>
</evidence>
<dbReference type="PANTHER" id="PTHR13683:SF750">
    <property type="entry name" value="ASPARTYL PROTEASE AED1"/>
    <property type="match status" value="1"/>
</dbReference>
<sequence length="195" mass="21393">MSNKRIGWLTGQPVNHPLNNESFWVNPLASVIGNTPGCSSFSCIYDIQYEDRSFSVGFLGKEWPSLTPTDIFDGFLFECGTLRGGAVSLLGLGRDKISLVEQSALKYNRKGSGSSNAVKFTHIADISQGGSFYCLDVVRISVGGKKLLISGTIFSFSGTIIDFGTVITRLSATTYTALRDTFQQGMKSYRQLRRF</sequence>
<reference evidence="4 5" key="1">
    <citation type="submission" date="2018-10" db="EMBL/GenBank/DDBJ databases">
        <title>A high-quality apple genome assembly.</title>
        <authorList>
            <person name="Hu J."/>
        </authorList>
    </citation>
    <scope>NUCLEOTIDE SEQUENCE [LARGE SCALE GENOMIC DNA]</scope>
    <source>
        <strain evidence="5">cv. HFTH1</strain>
        <tissue evidence="4">Young leaf</tissue>
    </source>
</reference>
<accession>A0A498HQP0</accession>
<feature type="domain" description="Xylanase inhibitor N-terminal" evidence="3">
    <location>
        <begin position="34"/>
        <end position="109"/>
    </location>
</feature>
<dbReference type="Pfam" id="PF14541">
    <property type="entry name" value="TAXi_C"/>
    <property type="match status" value="1"/>
</dbReference>
<dbReference type="InterPro" id="IPR032799">
    <property type="entry name" value="TAXi_C"/>
</dbReference>
<proteinExistence type="inferred from homology"/>
<dbReference type="InterPro" id="IPR032861">
    <property type="entry name" value="TAXi_N"/>
</dbReference>
<evidence type="ECO:0000259" key="3">
    <source>
        <dbReference type="Pfam" id="PF14543"/>
    </source>
</evidence>
<dbReference type="Proteomes" id="UP000290289">
    <property type="component" value="Chromosome 16"/>
</dbReference>
<evidence type="ECO:0000256" key="1">
    <source>
        <dbReference type="ARBA" id="ARBA00007447"/>
    </source>
</evidence>
<dbReference type="AlphaFoldDB" id="A0A498HQP0"/>
<dbReference type="EMBL" id="RDQH01000342">
    <property type="protein sequence ID" value="RXH71471.1"/>
    <property type="molecule type" value="Genomic_DNA"/>
</dbReference>
<dbReference type="PANTHER" id="PTHR13683">
    <property type="entry name" value="ASPARTYL PROTEASES"/>
    <property type="match status" value="1"/>
</dbReference>
<dbReference type="Pfam" id="PF14543">
    <property type="entry name" value="TAXi_N"/>
    <property type="match status" value="1"/>
</dbReference>
<name>A0A498HQP0_MALDO</name>
<gene>
    <name evidence="4" type="ORF">DVH24_018826</name>
</gene>
<dbReference type="InterPro" id="IPR001461">
    <property type="entry name" value="Aspartic_peptidase_A1"/>
</dbReference>
<evidence type="ECO:0000313" key="4">
    <source>
        <dbReference type="EMBL" id="RXH71471.1"/>
    </source>
</evidence>
<comment type="similarity">
    <text evidence="1">Belongs to the peptidase A1 family.</text>
</comment>
<protein>
    <recommendedName>
        <fullName evidence="6">Peptidase A1 domain-containing protein</fullName>
    </recommendedName>
</protein>
<evidence type="ECO:0008006" key="6">
    <source>
        <dbReference type="Google" id="ProtNLM"/>
    </source>
</evidence>
<feature type="domain" description="Xylanase inhibitor C-terminal" evidence="2">
    <location>
        <begin position="133"/>
        <end position="188"/>
    </location>
</feature>
<dbReference type="SUPFAM" id="SSF50630">
    <property type="entry name" value="Acid proteases"/>
    <property type="match status" value="1"/>
</dbReference>
<dbReference type="Gene3D" id="2.40.70.10">
    <property type="entry name" value="Acid Proteases"/>
    <property type="match status" value="2"/>
</dbReference>
<organism evidence="4 5">
    <name type="scientific">Malus domestica</name>
    <name type="common">Apple</name>
    <name type="synonym">Pyrus malus</name>
    <dbReference type="NCBI Taxonomy" id="3750"/>
    <lineage>
        <taxon>Eukaryota</taxon>
        <taxon>Viridiplantae</taxon>
        <taxon>Streptophyta</taxon>
        <taxon>Embryophyta</taxon>
        <taxon>Tracheophyta</taxon>
        <taxon>Spermatophyta</taxon>
        <taxon>Magnoliopsida</taxon>
        <taxon>eudicotyledons</taxon>
        <taxon>Gunneridae</taxon>
        <taxon>Pentapetalae</taxon>
        <taxon>rosids</taxon>
        <taxon>fabids</taxon>
        <taxon>Rosales</taxon>
        <taxon>Rosaceae</taxon>
        <taxon>Amygdaloideae</taxon>
        <taxon>Maleae</taxon>
        <taxon>Malus</taxon>
    </lineage>
</organism>
<dbReference type="GO" id="GO:0006508">
    <property type="term" value="P:proteolysis"/>
    <property type="evidence" value="ECO:0007669"/>
    <property type="project" value="InterPro"/>
</dbReference>
<dbReference type="GO" id="GO:0004190">
    <property type="term" value="F:aspartic-type endopeptidase activity"/>
    <property type="evidence" value="ECO:0007669"/>
    <property type="project" value="InterPro"/>
</dbReference>